<evidence type="ECO:0000313" key="1">
    <source>
        <dbReference type="EMBL" id="TRZ12188.1"/>
    </source>
</evidence>
<dbReference type="AlphaFoldDB" id="A0A8K1G5W3"/>
<proteinExistence type="predicted"/>
<name>A0A8K1G5W3_9PASS</name>
<sequence>MGKCQIPIMGWVNSRCMDRVGNEMLESSAMERDLGVLVSGKLNTSQQCPGSQEGQECPGGIRPSMASRAREGIVPLSLSWGSLTSVLGAEEGLRELGLFSLQERRFRGNLIPLYNLLKGGCSQV</sequence>
<protein>
    <submittedName>
        <fullName evidence="1">Uncharacterized protein</fullName>
    </submittedName>
</protein>
<dbReference type="Proteomes" id="UP000796761">
    <property type="component" value="Unassembled WGS sequence"/>
</dbReference>
<organism evidence="1 2">
    <name type="scientific">Zosterops borbonicus</name>
    <dbReference type="NCBI Taxonomy" id="364589"/>
    <lineage>
        <taxon>Eukaryota</taxon>
        <taxon>Metazoa</taxon>
        <taxon>Chordata</taxon>
        <taxon>Craniata</taxon>
        <taxon>Vertebrata</taxon>
        <taxon>Euteleostomi</taxon>
        <taxon>Archelosauria</taxon>
        <taxon>Archosauria</taxon>
        <taxon>Dinosauria</taxon>
        <taxon>Saurischia</taxon>
        <taxon>Theropoda</taxon>
        <taxon>Coelurosauria</taxon>
        <taxon>Aves</taxon>
        <taxon>Neognathae</taxon>
        <taxon>Neoaves</taxon>
        <taxon>Telluraves</taxon>
        <taxon>Australaves</taxon>
        <taxon>Passeriformes</taxon>
        <taxon>Sylvioidea</taxon>
        <taxon>Zosteropidae</taxon>
        <taxon>Zosterops</taxon>
    </lineage>
</organism>
<keyword evidence="2" id="KW-1185">Reference proteome</keyword>
<dbReference type="EMBL" id="SWJQ01000612">
    <property type="protein sequence ID" value="TRZ12188.1"/>
    <property type="molecule type" value="Genomic_DNA"/>
</dbReference>
<accession>A0A8K1G5W3</accession>
<reference evidence="1" key="1">
    <citation type="submission" date="2019-04" db="EMBL/GenBank/DDBJ databases">
        <title>Genome assembly of Zosterops borbonicus 15179.</title>
        <authorList>
            <person name="Leroy T."/>
            <person name="Anselmetti Y."/>
            <person name="Tilak M.-K."/>
            <person name="Nabholz B."/>
        </authorList>
    </citation>
    <scope>NUCLEOTIDE SEQUENCE</scope>
    <source>
        <strain evidence="1">HGM_15179</strain>
        <tissue evidence="1">Muscle</tissue>
    </source>
</reference>
<gene>
    <name evidence="1" type="ORF">HGM15179_014916</name>
</gene>
<comment type="caution">
    <text evidence="1">The sequence shown here is derived from an EMBL/GenBank/DDBJ whole genome shotgun (WGS) entry which is preliminary data.</text>
</comment>
<dbReference type="OrthoDB" id="276744at2759"/>
<evidence type="ECO:0000313" key="2">
    <source>
        <dbReference type="Proteomes" id="UP000796761"/>
    </source>
</evidence>